<evidence type="ECO:0000313" key="2">
    <source>
        <dbReference type="EMBL" id="KKF39167.1"/>
    </source>
</evidence>
<accession>A0A0F8CJU7</accession>
<keyword evidence="1" id="KW-0812">Transmembrane</keyword>
<gene>
    <name evidence="2" type="ORF">FK85_30720</name>
</gene>
<keyword evidence="1" id="KW-0472">Membrane</keyword>
<dbReference type="RefSeq" id="WP_050026720.1">
    <property type="nucleotide sequence ID" value="NZ_JNFH02000097.1"/>
</dbReference>
<dbReference type="EMBL" id="JNFH02000097">
    <property type="protein sequence ID" value="KKF39167.1"/>
    <property type="molecule type" value="Genomic_DNA"/>
</dbReference>
<keyword evidence="1" id="KW-1133">Transmembrane helix</keyword>
<dbReference type="Proteomes" id="UP000053331">
    <property type="component" value="Unassembled WGS sequence"/>
</dbReference>
<name>A0A0F8CJU7_9EURY</name>
<organism evidence="2 3">
    <name type="scientific">Halorubrum saccharovorum</name>
    <dbReference type="NCBI Taxonomy" id="2248"/>
    <lineage>
        <taxon>Archaea</taxon>
        <taxon>Methanobacteriati</taxon>
        <taxon>Methanobacteriota</taxon>
        <taxon>Stenosarchaea group</taxon>
        <taxon>Halobacteria</taxon>
        <taxon>Halobacteriales</taxon>
        <taxon>Haloferacaceae</taxon>
        <taxon>Halorubrum</taxon>
    </lineage>
</organism>
<evidence type="ECO:0000313" key="3">
    <source>
        <dbReference type="Proteomes" id="UP000053331"/>
    </source>
</evidence>
<feature type="transmembrane region" description="Helical" evidence="1">
    <location>
        <begin position="12"/>
        <end position="32"/>
    </location>
</feature>
<reference evidence="2 3" key="1">
    <citation type="journal article" date="2015" name="Genome Announc.">
        <title>Draft genome sequence of a Halorubrum H3 strain isolated from the burlinskoye salt lake (Altai Krai, Russia).</title>
        <authorList>
            <person name="Rozanov A.S."/>
            <person name="Bryanskaya A.V."/>
            <person name="Malup T.K."/>
            <person name="Kotenko A.V."/>
            <person name="Peltek S.E."/>
        </authorList>
    </citation>
    <scope>NUCLEOTIDE SEQUENCE [LARGE SCALE GENOMIC DNA]</scope>
    <source>
        <strain evidence="2 3">H3</strain>
    </source>
</reference>
<protein>
    <submittedName>
        <fullName evidence="2">Uncharacterized protein</fullName>
    </submittedName>
</protein>
<keyword evidence="3" id="KW-1185">Reference proteome</keyword>
<evidence type="ECO:0000256" key="1">
    <source>
        <dbReference type="SAM" id="Phobius"/>
    </source>
</evidence>
<dbReference type="AlphaFoldDB" id="A0A0F8CJU7"/>
<sequence length="63" mass="6152">MLDSLSEPMRMLVTRLAVLAAGVLLGAAPYALGLAGPLAVPLAAVAAVVAGEIYFLVAGDGSG</sequence>
<feature type="transmembrane region" description="Helical" evidence="1">
    <location>
        <begin position="38"/>
        <end position="57"/>
    </location>
</feature>
<comment type="caution">
    <text evidence="2">The sequence shown here is derived from an EMBL/GenBank/DDBJ whole genome shotgun (WGS) entry which is preliminary data.</text>
</comment>
<proteinExistence type="predicted"/>